<dbReference type="EMBL" id="BAABYW010000001">
    <property type="protein sequence ID" value="GAA6408402.1"/>
    <property type="molecule type" value="Genomic_DNA"/>
</dbReference>
<evidence type="ECO:0000259" key="1">
    <source>
        <dbReference type="Pfam" id="PF13556"/>
    </source>
</evidence>
<dbReference type="Gene3D" id="1.10.10.2840">
    <property type="entry name" value="PucR C-terminal helix-turn-helix domain"/>
    <property type="match status" value="1"/>
</dbReference>
<proteinExistence type="predicted"/>
<keyword evidence="3" id="KW-1185">Reference proteome</keyword>
<dbReference type="RefSeq" id="WP_390405659.1">
    <property type="nucleotide sequence ID" value="NZ_BAABYW010000001.1"/>
</dbReference>
<name>A0ABQ0BAC4_9FIRM</name>
<dbReference type="Pfam" id="PF13556">
    <property type="entry name" value="HTH_30"/>
    <property type="match status" value="1"/>
</dbReference>
<dbReference type="Proteomes" id="UP001600943">
    <property type="component" value="Unassembled WGS sequence"/>
</dbReference>
<accession>A0ABQ0BAC4</accession>
<protein>
    <recommendedName>
        <fullName evidence="1">PucR C-terminal helix-turn-helix domain-containing protein</fullName>
    </recommendedName>
</protein>
<feature type="domain" description="PucR C-terminal helix-turn-helix" evidence="1">
    <location>
        <begin position="429"/>
        <end position="484"/>
    </location>
</feature>
<dbReference type="InterPro" id="IPR042070">
    <property type="entry name" value="PucR_C-HTH_sf"/>
</dbReference>
<dbReference type="PANTHER" id="PTHR33744:SF15">
    <property type="entry name" value="CARBOHYDRATE DIACID REGULATOR"/>
    <property type="match status" value="1"/>
</dbReference>
<comment type="caution">
    <text evidence="2">The sequence shown here is derived from an EMBL/GenBank/DDBJ whole genome shotgun (WGS) entry which is preliminary data.</text>
</comment>
<evidence type="ECO:0000313" key="3">
    <source>
        <dbReference type="Proteomes" id="UP001600943"/>
    </source>
</evidence>
<sequence>MDLKYLQYQLSYYGMKKSKLQYRKKQEFDKFGFYENGTLADNRILYVIDEEELKQYAGNLKGCVVLITGGCRWTEEYACSALILEDAHKNRVCNLLAEIFLSYEKWKFAVSNAELLLPDTILDVTSPILHTAMTVINNSYNYLARNEMYRAVMQQDSFTDEDIDNLVWDEAFYLCQNRTDVYEYQMKTDGMRMLCYNILYEKKYYARFIATRSETEYFDVFMKYFTVTAEALQIHFNEQGIASRTGVKSWDFCEQIQDILKGHPPAHRYVIGQYKWNESHTYQVILFQFAEKYPVSTGKEYLRQKIETLLQDSCVIIQDTDYICVRNLSLSKETDLHGELALFLRENIAKAGISNTFTGFHNWEVYEKQAYDAMEIGRETDTHFWYYYFQDYAFAIMLRECTGRYPAKELISPALIMLRNYDHTHRTSLYSTLKVYLEQNCSATHTAKILYIQRSSVLKRMEKIKQITGIRPDSCEEKVYIMVSYYILEQAEKLQKQ</sequence>
<evidence type="ECO:0000313" key="2">
    <source>
        <dbReference type="EMBL" id="GAA6408402.1"/>
    </source>
</evidence>
<dbReference type="PANTHER" id="PTHR33744">
    <property type="entry name" value="CARBOHYDRATE DIACID REGULATOR"/>
    <property type="match status" value="1"/>
</dbReference>
<dbReference type="InterPro" id="IPR051448">
    <property type="entry name" value="CdaR-like_regulators"/>
</dbReference>
<gene>
    <name evidence="2" type="ORF">K040078D81_25190</name>
</gene>
<dbReference type="InterPro" id="IPR025736">
    <property type="entry name" value="PucR_C-HTH_dom"/>
</dbReference>
<reference evidence="2 3" key="1">
    <citation type="submission" date="2024-04" db="EMBL/GenBank/DDBJ databases">
        <title>Defined microbial consortia suppress multidrug-resistant proinflammatory Enterobacteriaceae via ecological control.</title>
        <authorList>
            <person name="Furuichi M."/>
            <person name="Kawaguchi T."/>
            <person name="Pust M."/>
            <person name="Yasuma K."/>
            <person name="Plichta D."/>
            <person name="Hasegawa N."/>
            <person name="Ohya T."/>
            <person name="Bhattarai S."/>
            <person name="Sasajima S."/>
            <person name="Aoto Y."/>
            <person name="Tuganbaev T."/>
            <person name="Yaginuma M."/>
            <person name="Ueda M."/>
            <person name="Okahashi N."/>
            <person name="Amafuji K."/>
            <person name="Kiridooshi Y."/>
            <person name="Sugita K."/>
            <person name="Strazar M."/>
            <person name="Skelly A."/>
            <person name="Suda W."/>
            <person name="Hattori M."/>
            <person name="Nakamoto N."/>
            <person name="Caballero S."/>
            <person name="Norman J."/>
            <person name="Olle B."/>
            <person name="Tanoue T."/>
            <person name="Arita M."/>
            <person name="Bucci V."/>
            <person name="Atarashi K."/>
            <person name="Xavier R."/>
            <person name="Honda K."/>
        </authorList>
    </citation>
    <scope>NUCLEOTIDE SEQUENCE [LARGE SCALE GENOMIC DNA]</scope>
    <source>
        <strain evidence="3">k04-0078-D8-1</strain>
    </source>
</reference>
<organism evidence="2 3">
    <name type="scientific">Blautia hominis</name>
    <dbReference type="NCBI Taxonomy" id="2025493"/>
    <lineage>
        <taxon>Bacteria</taxon>
        <taxon>Bacillati</taxon>
        <taxon>Bacillota</taxon>
        <taxon>Clostridia</taxon>
        <taxon>Lachnospirales</taxon>
        <taxon>Lachnospiraceae</taxon>
        <taxon>Blautia</taxon>
    </lineage>
</organism>